<evidence type="ECO:0008006" key="3">
    <source>
        <dbReference type="Google" id="ProtNLM"/>
    </source>
</evidence>
<evidence type="ECO:0000313" key="1">
    <source>
        <dbReference type="EMBL" id="MFD2729554.1"/>
    </source>
</evidence>
<comment type="caution">
    <text evidence="1">The sequence shown here is derived from an EMBL/GenBank/DDBJ whole genome shotgun (WGS) entry which is preliminary data.</text>
</comment>
<keyword evidence="2" id="KW-1185">Reference proteome</keyword>
<dbReference type="EMBL" id="JBHUMO010000056">
    <property type="protein sequence ID" value="MFD2729554.1"/>
    <property type="molecule type" value="Genomic_DNA"/>
</dbReference>
<accession>A0ABW5TL84</accession>
<organism evidence="1 2">
    <name type="scientific">Enterococcus camelliae</name>
    <dbReference type="NCBI Taxonomy" id="453959"/>
    <lineage>
        <taxon>Bacteria</taxon>
        <taxon>Bacillati</taxon>
        <taxon>Bacillota</taxon>
        <taxon>Bacilli</taxon>
        <taxon>Lactobacillales</taxon>
        <taxon>Enterococcaceae</taxon>
        <taxon>Enterococcus</taxon>
    </lineage>
</organism>
<reference evidence="2" key="1">
    <citation type="journal article" date="2019" name="Int. J. Syst. Evol. Microbiol.">
        <title>The Global Catalogue of Microorganisms (GCM) 10K type strain sequencing project: providing services to taxonomists for standard genome sequencing and annotation.</title>
        <authorList>
            <consortium name="The Broad Institute Genomics Platform"/>
            <consortium name="The Broad Institute Genome Sequencing Center for Infectious Disease"/>
            <person name="Wu L."/>
            <person name="Ma J."/>
        </authorList>
    </citation>
    <scope>NUCLEOTIDE SEQUENCE [LARGE SCALE GENOMIC DNA]</scope>
    <source>
        <strain evidence="2">TISTR 932</strain>
    </source>
</reference>
<dbReference type="RefSeq" id="WP_379982027.1">
    <property type="nucleotide sequence ID" value="NZ_JBHUMO010000056.1"/>
</dbReference>
<protein>
    <recommendedName>
        <fullName evidence="3">DUF3828 domain-containing protein</fullName>
    </recommendedName>
</protein>
<sequence length="124" mass="14124">MEKGRSIQVKMEKLLTDSSKLFVDRFLTDEADEANAFAQAKDFSERLQLAAAYKVLVVLQIQTKQAKNPETLSGWVLKKRTNGKQVIIKLLNGPTQWRIVDVTSIKKMSQFPLAKDSKRRETLS</sequence>
<name>A0ABW5TL84_9ENTE</name>
<gene>
    <name evidence="1" type="ORF">ACFSR0_08990</name>
</gene>
<proteinExistence type="predicted"/>
<evidence type="ECO:0000313" key="2">
    <source>
        <dbReference type="Proteomes" id="UP001597427"/>
    </source>
</evidence>
<dbReference type="Proteomes" id="UP001597427">
    <property type="component" value="Unassembled WGS sequence"/>
</dbReference>